<evidence type="ECO:0000313" key="2">
    <source>
        <dbReference type="EMBL" id="KAG1532902.1"/>
    </source>
</evidence>
<keyword evidence="3" id="KW-1185">Reference proteome</keyword>
<dbReference type="AlphaFoldDB" id="A0A9P7C2K8"/>
<accession>A0A9P7C2K8</accession>
<protein>
    <submittedName>
        <fullName evidence="2">Uncharacterized protein</fullName>
    </submittedName>
</protein>
<evidence type="ECO:0000313" key="3">
    <source>
        <dbReference type="Proteomes" id="UP000740926"/>
    </source>
</evidence>
<evidence type="ECO:0000256" key="1">
    <source>
        <dbReference type="SAM" id="MobiDB-lite"/>
    </source>
</evidence>
<sequence>MVECSGNAGTTGEAAGDVGGVLGGGDRDQVGLLDLRQAGGDVQDPVPGVAGIEQHGNVAVRASRIRCLHASCRTFPPRPAPCPRSHAGQPPALHAQRTGQRCRYQPGDAVPVRAHPRSDRRGVVCGGV</sequence>
<dbReference type="Proteomes" id="UP000740926">
    <property type="component" value="Unassembled WGS sequence"/>
</dbReference>
<dbReference type="EMBL" id="JAANIU010009590">
    <property type="protein sequence ID" value="KAG1532902.1"/>
    <property type="molecule type" value="Genomic_DNA"/>
</dbReference>
<reference evidence="2 3" key="1">
    <citation type="journal article" date="2020" name="Microb. Genom.">
        <title>Genetic diversity of clinical and environmental Mucorales isolates obtained from an investigation of mucormycosis cases among solid organ transplant recipients.</title>
        <authorList>
            <person name="Nguyen M.H."/>
            <person name="Kaul D."/>
            <person name="Muto C."/>
            <person name="Cheng S.J."/>
            <person name="Richter R.A."/>
            <person name="Bruno V.M."/>
            <person name="Liu G."/>
            <person name="Beyhan S."/>
            <person name="Sundermann A.J."/>
            <person name="Mounaud S."/>
            <person name="Pasculle A.W."/>
            <person name="Nierman W.C."/>
            <person name="Driscoll E."/>
            <person name="Cumbie R."/>
            <person name="Clancy C.J."/>
            <person name="Dupont C.L."/>
        </authorList>
    </citation>
    <scope>NUCLEOTIDE SEQUENCE [LARGE SCALE GENOMIC DNA]</scope>
    <source>
        <strain evidence="2 3">GL24</strain>
    </source>
</reference>
<organism evidence="2 3">
    <name type="scientific">Rhizopus delemar</name>
    <dbReference type="NCBI Taxonomy" id="936053"/>
    <lineage>
        <taxon>Eukaryota</taxon>
        <taxon>Fungi</taxon>
        <taxon>Fungi incertae sedis</taxon>
        <taxon>Mucoromycota</taxon>
        <taxon>Mucoromycotina</taxon>
        <taxon>Mucoromycetes</taxon>
        <taxon>Mucorales</taxon>
        <taxon>Mucorineae</taxon>
        <taxon>Rhizopodaceae</taxon>
        <taxon>Rhizopus</taxon>
    </lineage>
</organism>
<feature type="region of interest" description="Disordered" evidence="1">
    <location>
        <begin position="1"/>
        <end position="23"/>
    </location>
</feature>
<proteinExistence type="predicted"/>
<gene>
    <name evidence="2" type="ORF">G6F50_016052</name>
</gene>
<feature type="region of interest" description="Disordered" evidence="1">
    <location>
        <begin position="78"/>
        <end position="128"/>
    </location>
</feature>
<name>A0A9P7C2K8_9FUNG</name>
<comment type="caution">
    <text evidence="2">The sequence shown here is derived from an EMBL/GenBank/DDBJ whole genome shotgun (WGS) entry which is preliminary data.</text>
</comment>